<protein>
    <submittedName>
        <fullName evidence="3">PiggyBac transposable element-derived protein 4-like</fullName>
    </submittedName>
</protein>
<dbReference type="Pfam" id="PF13843">
    <property type="entry name" value="DDE_Tnp_1_7"/>
    <property type="match status" value="1"/>
</dbReference>
<dbReference type="PANTHER" id="PTHR46599:SF6">
    <property type="entry name" value="DUAL SPECIFICITY PHOSPHATASE 26"/>
    <property type="match status" value="1"/>
</dbReference>
<accession>A0AAJ7SCL1</accession>
<dbReference type="AlphaFoldDB" id="A0AAJ7SCL1"/>
<feature type="non-terminal residue" evidence="3">
    <location>
        <position position="126"/>
    </location>
</feature>
<organism evidence="2 3">
    <name type="scientific">Ceratina calcarata</name>
    <dbReference type="NCBI Taxonomy" id="156304"/>
    <lineage>
        <taxon>Eukaryota</taxon>
        <taxon>Metazoa</taxon>
        <taxon>Ecdysozoa</taxon>
        <taxon>Arthropoda</taxon>
        <taxon>Hexapoda</taxon>
        <taxon>Insecta</taxon>
        <taxon>Pterygota</taxon>
        <taxon>Neoptera</taxon>
        <taxon>Endopterygota</taxon>
        <taxon>Hymenoptera</taxon>
        <taxon>Apocrita</taxon>
        <taxon>Aculeata</taxon>
        <taxon>Apoidea</taxon>
        <taxon>Anthophila</taxon>
        <taxon>Apidae</taxon>
        <taxon>Ceratina</taxon>
        <taxon>Zadontomerus</taxon>
    </lineage>
</organism>
<dbReference type="RefSeq" id="XP_026675479.1">
    <property type="nucleotide sequence ID" value="XM_026819678.1"/>
</dbReference>
<feature type="domain" description="PiggyBac transposable element-derived protein" evidence="1">
    <location>
        <begin position="1"/>
        <end position="125"/>
    </location>
</feature>
<dbReference type="KEGG" id="ccal:113465230"/>
<gene>
    <name evidence="3" type="primary">LOC113465230</name>
</gene>
<evidence type="ECO:0000313" key="2">
    <source>
        <dbReference type="Proteomes" id="UP000694925"/>
    </source>
</evidence>
<dbReference type="PANTHER" id="PTHR46599">
    <property type="entry name" value="PIGGYBAC TRANSPOSABLE ELEMENT-DERIVED PROTEIN 4"/>
    <property type="match status" value="1"/>
</dbReference>
<dbReference type="GeneID" id="113465230"/>
<dbReference type="InterPro" id="IPR029526">
    <property type="entry name" value="PGBD"/>
</dbReference>
<proteinExistence type="predicted"/>
<sequence>MSRNKFAEILRLIRFDKKNERSQRLQTDKFALVSEVWNKFVENSQMCYKPGATITVDEQLFPTKTRCRFTQYMPNKPNKFGIKFWLASDVKSKYVVNAFPYLGKDEMRLSVPLGEFVVLKLIDPYI</sequence>
<name>A0AAJ7SCL1_9HYME</name>
<evidence type="ECO:0000313" key="3">
    <source>
        <dbReference type="RefSeq" id="XP_026675479.1"/>
    </source>
</evidence>
<reference evidence="3" key="1">
    <citation type="submission" date="2025-08" db="UniProtKB">
        <authorList>
            <consortium name="RefSeq"/>
        </authorList>
    </citation>
    <scope>IDENTIFICATION</scope>
    <source>
        <tissue evidence="3">Whole body</tissue>
    </source>
</reference>
<evidence type="ECO:0000259" key="1">
    <source>
        <dbReference type="Pfam" id="PF13843"/>
    </source>
</evidence>
<dbReference type="Proteomes" id="UP000694925">
    <property type="component" value="Unplaced"/>
</dbReference>
<keyword evidence="2" id="KW-1185">Reference proteome</keyword>